<dbReference type="PANTHER" id="PTHR24559">
    <property type="entry name" value="TRANSPOSON TY3-I GAG-POL POLYPROTEIN"/>
    <property type="match status" value="1"/>
</dbReference>
<dbReference type="Gene3D" id="3.30.70.270">
    <property type="match status" value="1"/>
</dbReference>
<feature type="domain" description="Reverse transcriptase" evidence="1">
    <location>
        <begin position="78"/>
        <end position="156"/>
    </location>
</feature>
<dbReference type="AlphaFoldDB" id="A0AAD1ZB50"/>
<name>A0AAD1ZB50_9LAMI</name>
<dbReference type="InterPro" id="IPR043128">
    <property type="entry name" value="Rev_trsase/Diguanyl_cyclase"/>
</dbReference>
<proteinExistence type="predicted"/>
<dbReference type="InterPro" id="IPR043502">
    <property type="entry name" value="DNA/RNA_pol_sf"/>
</dbReference>
<dbReference type="EMBL" id="OU503041">
    <property type="protein sequence ID" value="CAI9763837.1"/>
    <property type="molecule type" value="Genomic_DNA"/>
</dbReference>
<evidence type="ECO:0000313" key="3">
    <source>
        <dbReference type="Proteomes" id="UP000834106"/>
    </source>
</evidence>
<dbReference type="SUPFAM" id="SSF56672">
    <property type="entry name" value="DNA/RNA polymerases"/>
    <property type="match status" value="1"/>
</dbReference>
<reference evidence="2" key="1">
    <citation type="submission" date="2023-05" db="EMBL/GenBank/DDBJ databases">
        <authorList>
            <person name="Huff M."/>
        </authorList>
    </citation>
    <scope>NUCLEOTIDE SEQUENCE</scope>
</reference>
<evidence type="ECO:0000259" key="1">
    <source>
        <dbReference type="Pfam" id="PF00078"/>
    </source>
</evidence>
<evidence type="ECO:0000313" key="2">
    <source>
        <dbReference type="EMBL" id="CAI9763837.1"/>
    </source>
</evidence>
<keyword evidence="3" id="KW-1185">Reference proteome</keyword>
<organism evidence="2 3">
    <name type="scientific">Fraxinus pennsylvanica</name>
    <dbReference type="NCBI Taxonomy" id="56036"/>
    <lineage>
        <taxon>Eukaryota</taxon>
        <taxon>Viridiplantae</taxon>
        <taxon>Streptophyta</taxon>
        <taxon>Embryophyta</taxon>
        <taxon>Tracheophyta</taxon>
        <taxon>Spermatophyta</taxon>
        <taxon>Magnoliopsida</taxon>
        <taxon>eudicotyledons</taxon>
        <taxon>Gunneridae</taxon>
        <taxon>Pentapetalae</taxon>
        <taxon>asterids</taxon>
        <taxon>lamiids</taxon>
        <taxon>Lamiales</taxon>
        <taxon>Oleaceae</taxon>
        <taxon>Oleeae</taxon>
        <taxon>Fraxinus</taxon>
    </lineage>
</organism>
<accession>A0AAD1ZB50</accession>
<dbReference type="CDD" id="cd01647">
    <property type="entry name" value="RT_LTR"/>
    <property type="match status" value="1"/>
</dbReference>
<protein>
    <recommendedName>
        <fullName evidence="1">Reverse transcriptase domain-containing protein</fullName>
    </recommendedName>
</protein>
<dbReference type="InterPro" id="IPR053134">
    <property type="entry name" value="RNA-dir_DNA_polymerase"/>
</dbReference>
<dbReference type="Pfam" id="PF00078">
    <property type="entry name" value="RVT_1"/>
    <property type="match status" value="1"/>
</dbReference>
<sequence length="165" mass="19237">MVLDAEMSEVPKEGQPPMQDIVMAKARSEVSLEELDPRVGKELEEEIKKELKDFLRKNSDVFAWRHEDMIGIYPKVYPKDSFPLPRIDQLVYSTAGHELLNFMDTYSDYNQIPMFPGNEESTSFITDRGLYCYKVMPFGLKNSRTTYQRLVNKMFAYQLGKTMEV</sequence>
<gene>
    <name evidence="2" type="ORF">FPE_LOCUS11267</name>
</gene>
<dbReference type="Gene3D" id="3.10.10.10">
    <property type="entry name" value="HIV Type 1 Reverse Transcriptase, subunit A, domain 1"/>
    <property type="match status" value="1"/>
</dbReference>
<dbReference type="Proteomes" id="UP000834106">
    <property type="component" value="Chromosome 6"/>
</dbReference>
<dbReference type="PANTHER" id="PTHR24559:SF431">
    <property type="entry name" value="RNA-DIRECTED DNA POLYMERASE HOMOLOG"/>
    <property type="match status" value="1"/>
</dbReference>
<dbReference type="InterPro" id="IPR000477">
    <property type="entry name" value="RT_dom"/>
</dbReference>